<proteinExistence type="predicted"/>
<dbReference type="Proteomes" id="UP001597180">
    <property type="component" value="Unassembled WGS sequence"/>
</dbReference>
<organism evidence="1 2">
    <name type="scientific">Paenibacillus vulneris</name>
    <dbReference type="NCBI Taxonomy" id="1133364"/>
    <lineage>
        <taxon>Bacteria</taxon>
        <taxon>Bacillati</taxon>
        <taxon>Bacillota</taxon>
        <taxon>Bacilli</taxon>
        <taxon>Bacillales</taxon>
        <taxon>Paenibacillaceae</taxon>
        <taxon>Paenibacillus</taxon>
    </lineage>
</organism>
<dbReference type="SUPFAM" id="SSF52058">
    <property type="entry name" value="L domain-like"/>
    <property type="match status" value="1"/>
</dbReference>
<reference evidence="2" key="1">
    <citation type="journal article" date="2019" name="Int. J. Syst. Evol. Microbiol.">
        <title>The Global Catalogue of Microorganisms (GCM) 10K type strain sequencing project: providing services to taxonomists for standard genome sequencing and annotation.</title>
        <authorList>
            <consortium name="The Broad Institute Genomics Platform"/>
            <consortium name="The Broad Institute Genome Sequencing Center for Infectious Disease"/>
            <person name="Wu L."/>
            <person name="Ma J."/>
        </authorList>
    </citation>
    <scope>NUCLEOTIDE SEQUENCE [LARGE SCALE GENOMIC DNA]</scope>
    <source>
        <strain evidence="2">CCUG 53270</strain>
    </source>
</reference>
<dbReference type="RefSeq" id="WP_345585954.1">
    <property type="nucleotide sequence ID" value="NZ_BAABJG010000003.1"/>
</dbReference>
<protein>
    <recommendedName>
        <fullName evidence="3">Gliding motility protein</fullName>
    </recommendedName>
</protein>
<comment type="caution">
    <text evidence="1">The sequence shown here is derived from an EMBL/GenBank/DDBJ whole genome shotgun (WGS) entry which is preliminary data.</text>
</comment>
<evidence type="ECO:0008006" key="3">
    <source>
        <dbReference type="Google" id="ProtNLM"/>
    </source>
</evidence>
<name>A0ABW3UQF4_9BACL</name>
<sequence>MKPNIGDIYCVYVDKLQQYAACQVTGLQESSSSRSHGLISIVELDWTGESLPSETELQAMRPLRCNYLFWDNRLDHSYVDANVPKNYLFAGTIPPLITEETNSYSGWSTGGSVYRQRQWEQIPELLREQFKAASRDDTIVELEGHQVRRSTSRIHESILDNLTDMSELSKLPCLTQIQASRLYDGLLPYLRHHPFVIELQLGEHGCTSLDLRDTHLQRLSVYAGGLERLVLNPELSTLSLWGPISPKLQIIAEDQGRWIHASFTSKPPLHCGLDRLKGLHLTGITELDLLPVIQSYPMLQELRLWGKPGVIANIGSIAALPKLKTFSTSDLFGFTPEEFPHPEQLPQLTWLWMSSLPADAAKSIKARFKKEVANGLDLSITKPRKPEWLAENLDNPFRDWDGREHITSAIAKKAAALYKKTSAEIHALIRRALDESEASEVQAQLNAIVRQYAEAFNRMDRRQGFIETVEREEIYAVLSELLNSAAGRLAMAGVSVDMEELYAAFDAVRDY</sequence>
<keyword evidence="2" id="KW-1185">Reference proteome</keyword>
<accession>A0ABW3UQF4</accession>
<dbReference type="Gene3D" id="3.80.10.10">
    <property type="entry name" value="Ribonuclease Inhibitor"/>
    <property type="match status" value="1"/>
</dbReference>
<gene>
    <name evidence="1" type="ORF">ACFQ4B_16780</name>
</gene>
<evidence type="ECO:0000313" key="1">
    <source>
        <dbReference type="EMBL" id="MFD1221775.1"/>
    </source>
</evidence>
<evidence type="ECO:0000313" key="2">
    <source>
        <dbReference type="Proteomes" id="UP001597180"/>
    </source>
</evidence>
<dbReference type="InterPro" id="IPR032675">
    <property type="entry name" value="LRR_dom_sf"/>
</dbReference>
<dbReference type="EMBL" id="JBHTLU010000019">
    <property type="protein sequence ID" value="MFD1221775.1"/>
    <property type="molecule type" value="Genomic_DNA"/>
</dbReference>